<dbReference type="STRING" id="1650663.GCA_001486665_00806"/>
<name>A0A4R1QIJ5_9FIRM</name>
<dbReference type="Proteomes" id="UP000295184">
    <property type="component" value="Unassembled WGS sequence"/>
</dbReference>
<dbReference type="PANTHER" id="PTHR13799:SF14">
    <property type="entry name" value="GTP CYCLOHYDROLASE 1 TYPE 2 HOMOLOG"/>
    <property type="match status" value="1"/>
</dbReference>
<feature type="binding site" evidence="4">
    <location>
        <position position="243"/>
    </location>
    <ligand>
        <name>a divalent metal cation</name>
        <dbReference type="ChEBI" id="CHEBI:60240"/>
        <label>1</label>
    </ligand>
</feature>
<dbReference type="SUPFAM" id="SSF102705">
    <property type="entry name" value="NIF3 (NGG1p interacting factor 3)-like"/>
    <property type="match status" value="1"/>
</dbReference>
<dbReference type="EMBL" id="SLUM01000034">
    <property type="protein sequence ID" value="TCL53439.1"/>
    <property type="molecule type" value="Genomic_DNA"/>
</dbReference>
<reference evidence="5 6" key="1">
    <citation type="submission" date="2019-03" db="EMBL/GenBank/DDBJ databases">
        <title>Genomic Encyclopedia of Type Strains, Phase IV (KMG-IV): sequencing the most valuable type-strain genomes for metagenomic binning, comparative biology and taxonomic classification.</title>
        <authorList>
            <person name="Goeker M."/>
        </authorList>
    </citation>
    <scope>NUCLEOTIDE SEQUENCE [LARGE SCALE GENOMIC DNA]</scope>
    <source>
        <strain evidence="5 6">DSM 100451</strain>
    </source>
</reference>
<dbReference type="RefSeq" id="WP_058963312.1">
    <property type="nucleotide sequence ID" value="NZ_CABKVM010000014.1"/>
</dbReference>
<keyword evidence="3 4" id="KW-0479">Metal-binding</keyword>
<evidence type="ECO:0000256" key="3">
    <source>
        <dbReference type="ARBA" id="ARBA00022723"/>
    </source>
</evidence>
<dbReference type="PANTHER" id="PTHR13799">
    <property type="entry name" value="NGG1 INTERACTING FACTOR 3"/>
    <property type="match status" value="1"/>
</dbReference>
<dbReference type="AlphaFoldDB" id="A0A4R1QIJ5"/>
<accession>A0A4R1QIJ5</accession>
<dbReference type="GO" id="GO:0046872">
    <property type="term" value="F:metal ion binding"/>
    <property type="evidence" value="ECO:0007669"/>
    <property type="project" value="UniProtKB-KW"/>
</dbReference>
<gene>
    <name evidence="5" type="ORF">EDD77_13414</name>
</gene>
<dbReference type="Gene3D" id="3.40.1390.30">
    <property type="entry name" value="NIF3 (NGG1p interacting factor 3)-like"/>
    <property type="match status" value="2"/>
</dbReference>
<comment type="similarity">
    <text evidence="1">Belongs to the GTP cyclohydrolase I type 2/NIF3 family.</text>
</comment>
<protein>
    <recommendedName>
        <fullName evidence="2">GTP cyclohydrolase 1 type 2 homolog</fullName>
    </recommendedName>
</protein>
<feature type="binding site" evidence="4">
    <location>
        <position position="64"/>
    </location>
    <ligand>
        <name>a divalent metal cation</name>
        <dbReference type="ChEBI" id="CHEBI:60240"/>
        <label>2</label>
    </ligand>
</feature>
<proteinExistence type="inferred from homology"/>
<keyword evidence="5" id="KW-0378">Hydrolase</keyword>
<feature type="binding site" evidence="4">
    <location>
        <position position="247"/>
    </location>
    <ligand>
        <name>a divalent metal cation</name>
        <dbReference type="ChEBI" id="CHEBI:60240"/>
        <label>1</label>
    </ligand>
</feature>
<dbReference type="GO" id="GO:0005737">
    <property type="term" value="C:cytoplasm"/>
    <property type="evidence" value="ECO:0007669"/>
    <property type="project" value="TreeGrafter"/>
</dbReference>
<evidence type="ECO:0000313" key="5">
    <source>
        <dbReference type="EMBL" id="TCL53439.1"/>
    </source>
</evidence>
<evidence type="ECO:0000256" key="1">
    <source>
        <dbReference type="ARBA" id="ARBA00006964"/>
    </source>
</evidence>
<comment type="caution">
    <text evidence="5">The sequence shown here is derived from an EMBL/GenBank/DDBJ whole genome shotgun (WGS) entry which is preliminary data.</text>
</comment>
<evidence type="ECO:0000313" key="6">
    <source>
        <dbReference type="Proteomes" id="UP000295184"/>
    </source>
</evidence>
<dbReference type="OrthoDB" id="1116574at2"/>
<dbReference type="InterPro" id="IPR036069">
    <property type="entry name" value="DUF34/NIF3_sf"/>
</dbReference>
<evidence type="ECO:0000256" key="4">
    <source>
        <dbReference type="PIRSR" id="PIRSR602678-1"/>
    </source>
</evidence>
<dbReference type="InterPro" id="IPR002678">
    <property type="entry name" value="DUF34/NIF3"/>
</dbReference>
<evidence type="ECO:0000256" key="2">
    <source>
        <dbReference type="ARBA" id="ARBA00022112"/>
    </source>
</evidence>
<organism evidence="5 6">
    <name type="scientific">Allofournierella massiliensis</name>
    <dbReference type="NCBI Taxonomy" id="1650663"/>
    <lineage>
        <taxon>Bacteria</taxon>
        <taxon>Bacillati</taxon>
        <taxon>Bacillota</taxon>
        <taxon>Clostridia</taxon>
        <taxon>Eubacteriales</taxon>
        <taxon>Oscillospiraceae</taxon>
        <taxon>Allofournierella</taxon>
    </lineage>
</organism>
<dbReference type="Pfam" id="PF01784">
    <property type="entry name" value="DUF34_NIF3"/>
    <property type="match status" value="1"/>
</dbReference>
<sequence length="286" mass="31802">MKIIDVIDRIIAYHPSFPADYNGCDGFKCGDPQAECTGIAVALVPTVDVIRRAATAGCNLLVVHEPTFFTSLDAAEGSQPFFSAVQEEKAALLKEYGITVWRDHDRMHAHQPDSIFTGVIRYLGWEDYRLAPEQQPVPMGYAFRLPKTTVGDLAAHLMKKLDLNGIRFVGKKDAVVETVAIVGHLFPGFGDDDKEEYGQKIIHAMDLGVDAVIPGEIIEWTALSYVRDAVALGKTKAVMNIGHFNMEELGMRFAADWVSELVEHALPVKYLPTKDLYNYMLNAERM</sequence>
<dbReference type="GO" id="GO:0016787">
    <property type="term" value="F:hydrolase activity"/>
    <property type="evidence" value="ECO:0007669"/>
    <property type="project" value="UniProtKB-KW"/>
</dbReference>